<organism evidence="1 2">
    <name type="scientific">Burkholderia singularis</name>
    <dbReference type="NCBI Taxonomy" id="1503053"/>
    <lineage>
        <taxon>Bacteria</taxon>
        <taxon>Pseudomonadati</taxon>
        <taxon>Pseudomonadota</taxon>
        <taxon>Betaproteobacteria</taxon>
        <taxon>Burkholderiales</taxon>
        <taxon>Burkholderiaceae</taxon>
        <taxon>Burkholderia</taxon>
        <taxon>pseudomallei group</taxon>
    </lineage>
</organism>
<name>A0A103E2P7_9BURK</name>
<comment type="caution">
    <text evidence="1">The sequence shown here is derived from an EMBL/GenBank/DDBJ whole genome shotgun (WGS) entry which is preliminary data.</text>
</comment>
<proteinExistence type="predicted"/>
<evidence type="ECO:0000313" key="2">
    <source>
        <dbReference type="Proteomes" id="UP000062788"/>
    </source>
</evidence>
<gene>
    <name evidence="1" type="ORF">WS67_12040</name>
</gene>
<reference evidence="1 2" key="1">
    <citation type="submission" date="2015-11" db="EMBL/GenBank/DDBJ databases">
        <title>Expanding the genomic diversity of Burkholderia species for the development of highly accurate diagnostics.</title>
        <authorList>
            <person name="Sahl J."/>
            <person name="Keim P."/>
            <person name="Wagner D."/>
        </authorList>
    </citation>
    <scope>NUCLEOTIDE SEQUENCE [LARGE SCALE GENOMIC DNA]</scope>
    <source>
        <strain evidence="1 2">TSV85</strain>
    </source>
</reference>
<sequence>MEPIMTGKPTDDLLQRCRELLELNEKGESQQTALRALAATYDREIAAHDRRAMAVSQTHIEAMRALLNGADHD</sequence>
<accession>A0A103E2P7</accession>
<keyword evidence="2" id="KW-1185">Reference proteome</keyword>
<dbReference type="Proteomes" id="UP000062788">
    <property type="component" value="Unassembled WGS sequence"/>
</dbReference>
<dbReference type="EMBL" id="LOWA01000031">
    <property type="protein sequence ID" value="KVE27227.1"/>
    <property type="molecule type" value="Genomic_DNA"/>
</dbReference>
<dbReference type="AlphaFoldDB" id="A0A103E2P7"/>
<protein>
    <submittedName>
        <fullName evidence="1">Uncharacterized protein</fullName>
    </submittedName>
</protein>
<evidence type="ECO:0000313" key="1">
    <source>
        <dbReference type="EMBL" id="KVE27227.1"/>
    </source>
</evidence>